<feature type="chain" id="PRO_5009184952" evidence="20">
    <location>
        <begin position="22"/>
        <end position="613"/>
    </location>
</feature>
<keyword evidence="8" id="KW-0256">Endoplasmic reticulum</keyword>
<dbReference type="SUPFAM" id="SSF110019">
    <property type="entry name" value="ERO1-like"/>
    <property type="match status" value="1"/>
</dbReference>
<dbReference type="AlphaFoldDB" id="A0A1E5RZE3"/>
<feature type="compositionally biased region" description="Low complexity" evidence="19">
    <location>
        <begin position="27"/>
        <end position="46"/>
    </location>
</feature>
<name>A0A1E5RZE3_9ASCO</name>
<evidence type="ECO:0000256" key="20">
    <source>
        <dbReference type="SAM" id="SignalP"/>
    </source>
</evidence>
<dbReference type="PANTHER" id="PTHR12613">
    <property type="entry name" value="ERO1-RELATED"/>
    <property type="match status" value="1"/>
</dbReference>
<evidence type="ECO:0000313" key="21">
    <source>
        <dbReference type="EMBL" id="OEJ92135.1"/>
    </source>
</evidence>
<evidence type="ECO:0000256" key="6">
    <source>
        <dbReference type="ARBA" id="ARBA00022630"/>
    </source>
</evidence>
<feature type="binding site" evidence="17">
    <location>
        <position position="217"/>
    </location>
    <ligand>
        <name>FAD</name>
        <dbReference type="ChEBI" id="CHEBI:57692"/>
    </ligand>
</feature>
<feature type="binding site" evidence="17">
    <location>
        <position position="296"/>
    </location>
    <ligand>
        <name>FAD</name>
        <dbReference type="ChEBI" id="CHEBI:57692"/>
    </ligand>
</feature>
<feature type="binding site" evidence="17">
    <location>
        <position position="219"/>
    </location>
    <ligand>
        <name>FAD</name>
        <dbReference type="ChEBI" id="CHEBI:57692"/>
    </ligand>
</feature>
<dbReference type="GO" id="GO:0005789">
    <property type="term" value="C:endoplasmic reticulum membrane"/>
    <property type="evidence" value="ECO:0007669"/>
    <property type="project" value="UniProtKB-SubCell"/>
</dbReference>
<gene>
    <name evidence="21" type="ORF">AWRI3579_g248</name>
</gene>
<evidence type="ECO:0000256" key="4">
    <source>
        <dbReference type="ARBA" id="ARBA00011802"/>
    </source>
</evidence>
<dbReference type="EMBL" id="LPNM01000002">
    <property type="protein sequence ID" value="OEJ92135.1"/>
    <property type="molecule type" value="Genomic_DNA"/>
</dbReference>
<reference evidence="22" key="1">
    <citation type="journal article" date="2016" name="Genome Announc.">
        <title>Genome sequences of three species of Hanseniaspora isolated from spontaneous wine fermentations.</title>
        <authorList>
            <person name="Sternes P.R."/>
            <person name="Lee D."/>
            <person name="Kutyna D.R."/>
            <person name="Borneman A.R."/>
        </authorList>
    </citation>
    <scope>NUCLEOTIDE SEQUENCE [LARGE SCALE GENOMIC DNA]</scope>
    <source>
        <strain evidence="22">AWRI3579</strain>
    </source>
</reference>
<comment type="similarity">
    <text evidence="3">Belongs to the EROs family.</text>
</comment>
<evidence type="ECO:0000256" key="2">
    <source>
        <dbReference type="ARBA" id="ARBA00004367"/>
    </source>
</evidence>
<sequence>MKLTGLVAPLLVLQQLYSVLAAENTNTNQSSNTKVNTTNNNNNNNNEVDQLSDNTNFCKVNKDDLISETCDVTFHEINEMNAKIRPILKKVVGSDFFKYFKLNLYTECPFWEDNNGYCVNRACAVDIIEDNWDQLPEYWQPDVLGQLNSSEESMIIGNQTDDVQEEFLDQLCKFNNLNGNNKFVNQKFERDIEYCDVDTLTNHENAVLVDLTANPERFTGYGGEQSGMIWGSIYRENCFSVTPEDKLGKDPKCLAKDAFYRLVSGMHASIATHLSNDFLDTKTGKWGPNLELFMNRVGYFPDRVANIYFNYAVVSKAVYKISGYLKNLEICEAYDENVTGMIDQISSDIDTRIFNENLLFQNDISSDLKDQFRTRFKNVTKIMDCVHCDRCRLWGKVQTTGYATSLKILFEMDEFDAEEIVNGLTKYELIALFNTYDRISKSVESINNFEKLYHQKNEGFFQRNNIFKLLDRAKKQWLTTSSSISSSITSTLKSLSTSADSEAPIKASGEQPAKEDIEEEKFQDLIMSSKKKAANSEPAKGDNRSSLRVAWDTEINNVKEALKFIFKSYIDLPKNMGYLLLRKMNSLWNSFIGVENYFDESDQNDNTYTLNIQ</sequence>
<comment type="subunit">
    <text evidence="4">May function both as a monomer and a homodimer.</text>
</comment>
<dbReference type="InParanoid" id="A0A1E5RZE3"/>
<dbReference type="FunCoup" id="A0A1E5RZE3">
    <property type="interactions" value="779"/>
</dbReference>
<evidence type="ECO:0000256" key="5">
    <source>
        <dbReference type="ARBA" id="ARBA00022448"/>
    </source>
</evidence>
<evidence type="ECO:0000256" key="17">
    <source>
        <dbReference type="PIRSR" id="PIRSR017205-2"/>
    </source>
</evidence>
<keyword evidence="10" id="KW-0249">Electron transport</keyword>
<feature type="active site" evidence="16">
    <location>
        <position position="391"/>
    </location>
</feature>
<evidence type="ECO:0000256" key="7">
    <source>
        <dbReference type="ARBA" id="ARBA00022729"/>
    </source>
</evidence>
<evidence type="ECO:0000256" key="3">
    <source>
        <dbReference type="ARBA" id="ARBA00008277"/>
    </source>
</evidence>
<evidence type="ECO:0000256" key="18">
    <source>
        <dbReference type="PIRSR" id="PIRSR017205-3"/>
    </source>
</evidence>
<dbReference type="OrthoDB" id="269384at2759"/>
<protein>
    <submittedName>
        <fullName evidence="21">Endoplasmic reticulum oxidoreductin-1</fullName>
    </submittedName>
</protein>
<keyword evidence="13 18" id="KW-1015">Disulfide bond</keyword>
<keyword evidence="7 20" id="KW-0732">Signal</keyword>
<feature type="disulfide bond" description="Redox-active" evidence="18">
    <location>
        <begin position="118"/>
        <end position="123"/>
    </location>
</feature>
<evidence type="ECO:0000256" key="10">
    <source>
        <dbReference type="ARBA" id="ARBA00022982"/>
    </source>
</evidence>
<feature type="disulfide bond" description="Redox-active" evidence="18">
    <location>
        <begin position="388"/>
        <end position="391"/>
    </location>
</feature>
<evidence type="ECO:0000256" key="1">
    <source>
        <dbReference type="ARBA" id="ARBA00001974"/>
    </source>
</evidence>
<evidence type="ECO:0000256" key="8">
    <source>
        <dbReference type="ARBA" id="ARBA00022824"/>
    </source>
</evidence>
<dbReference type="GO" id="GO:0016972">
    <property type="term" value="F:thiol oxidase activity"/>
    <property type="evidence" value="ECO:0007669"/>
    <property type="project" value="InterPro"/>
</dbReference>
<dbReference type="Proteomes" id="UP000095728">
    <property type="component" value="Unassembled WGS sequence"/>
</dbReference>
<keyword evidence="12" id="KW-0472">Membrane</keyword>
<evidence type="ECO:0000256" key="19">
    <source>
        <dbReference type="SAM" id="MobiDB-lite"/>
    </source>
</evidence>
<comment type="subcellular location">
    <subcellularLocation>
        <location evidence="2">Endoplasmic reticulum membrane</location>
        <topology evidence="2">Peripheral membrane protein</topology>
        <orientation evidence="2">Lumenal side</orientation>
    </subcellularLocation>
</comment>
<keyword evidence="6" id="KW-0285">Flavoprotein</keyword>
<feature type="signal peptide" evidence="20">
    <location>
        <begin position="1"/>
        <end position="21"/>
    </location>
</feature>
<keyword evidence="15" id="KW-0676">Redox-active center</keyword>
<feature type="active site" description="Nucleophile" evidence="16">
    <location>
        <position position="388"/>
    </location>
</feature>
<organism evidence="21 22">
    <name type="scientific">Hanseniaspora osmophila</name>
    <dbReference type="NCBI Taxonomy" id="56408"/>
    <lineage>
        <taxon>Eukaryota</taxon>
        <taxon>Fungi</taxon>
        <taxon>Dikarya</taxon>
        <taxon>Ascomycota</taxon>
        <taxon>Saccharomycotina</taxon>
        <taxon>Saccharomycetes</taxon>
        <taxon>Saccharomycodales</taxon>
        <taxon>Saccharomycodaceae</taxon>
        <taxon>Hanseniaspora</taxon>
    </lineage>
</organism>
<keyword evidence="14" id="KW-0325">Glycoprotein</keyword>
<comment type="cofactor">
    <cofactor evidence="1 17">
        <name>FAD</name>
        <dbReference type="ChEBI" id="CHEBI:57692"/>
    </cofactor>
</comment>
<proteinExistence type="inferred from homology"/>
<evidence type="ECO:0000256" key="9">
    <source>
        <dbReference type="ARBA" id="ARBA00022827"/>
    </source>
</evidence>
<evidence type="ECO:0000313" key="22">
    <source>
        <dbReference type="Proteomes" id="UP000095728"/>
    </source>
</evidence>
<accession>A0A1E5RZE3</accession>
<feature type="region of interest" description="Disordered" evidence="19">
    <location>
        <begin position="27"/>
        <end position="50"/>
    </location>
</feature>
<dbReference type="GO" id="GO:0015035">
    <property type="term" value="F:protein-disulfide reductase activity"/>
    <property type="evidence" value="ECO:0007669"/>
    <property type="project" value="InterPro"/>
</dbReference>
<dbReference type="PIRSF" id="PIRSF017205">
    <property type="entry name" value="ERO1"/>
    <property type="match status" value="1"/>
</dbReference>
<keyword evidence="22" id="KW-1185">Reference proteome</keyword>
<comment type="caution">
    <text evidence="21">The sequence shown here is derived from an EMBL/GenBank/DDBJ whole genome shotgun (WGS) entry which is preliminary data.</text>
</comment>
<dbReference type="Pfam" id="PF04137">
    <property type="entry name" value="ERO1"/>
    <property type="match status" value="1"/>
</dbReference>
<keyword evidence="11" id="KW-0560">Oxidoreductase</keyword>
<feature type="binding site" evidence="17">
    <location>
        <position position="230"/>
    </location>
    <ligand>
        <name>FAD</name>
        <dbReference type="ChEBI" id="CHEBI:57692"/>
    </ligand>
</feature>
<keyword evidence="5" id="KW-0813">Transport</keyword>
<dbReference type="InterPro" id="IPR007266">
    <property type="entry name" value="Ero1"/>
</dbReference>
<feature type="binding site" evidence="17">
    <location>
        <position position="264"/>
    </location>
    <ligand>
        <name>FAD</name>
        <dbReference type="ChEBI" id="CHEBI:57692"/>
    </ligand>
</feature>
<dbReference type="GO" id="GO:0071949">
    <property type="term" value="F:FAD binding"/>
    <property type="evidence" value="ECO:0007669"/>
    <property type="project" value="InterPro"/>
</dbReference>
<keyword evidence="9 17" id="KW-0274">FAD</keyword>
<evidence type="ECO:0000256" key="16">
    <source>
        <dbReference type="PIRSR" id="PIRSR017205-1"/>
    </source>
</evidence>
<dbReference type="InterPro" id="IPR037192">
    <property type="entry name" value="ERO1-like_sf"/>
</dbReference>
<dbReference type="STRING" id="56408.A0A1E5RZE3"/>
<evidence type="ECO:0000256" key="15">
    <source>
        <dbReference type="ARBA" id="ARBA00023284"/>
    </source>
</evidence>
<feature type="binding site" evidence="17">
    <location>
        <position position="267"/>
    </location>
    <ligand>
        <name>FAD</name>
        <dbReference type="ChEBI" id="CHEBI:57692"/>
    </ligand>
</feature>
<evidence type="ECO:0000256" key="12">
    <source>
        <dbReference type="ARBA" id="ARBA00023136"/>
    </source>
</evidence>
<evidence type="ECO:0000256" key="11">
    <source>
        <dbReference type="ARBA" id="ARBA00023002"/>
    </source>
</evidence>
<dbReference type="GO" id="GO:0034975">
    <property type="term" value="P:protein folding in endoplasmic reticulum"/>
    <property type="evidence" value="ECO:0007669"/>
    <property type="project" value="InterPro"/>
</dbReference>
<dbReference type="PANTHER" id="PTHR12613:SF0">
    <property type="entry name" value="ERO1-LIKE PROTEIN"/>
    <property type="match status" value="1"/>
</dbReference>
<evidence type="ECO:0000256" key="13">
    <source>
        <dbReference type="ARBA" id="ARBA00023157"/>
    </source>
</evidence>
<evidence type="ECO:0000256" key="14">
    <source>
        <dbReference type="ARBA" id="ARBA00023180"/>
    </source>
</evidence>